<dbReference type="PROSITE" id="PS50174">
    <property type="entry name" value="G_PATCH"/>
    <property type="match status" value="1"/>
</dbReference>
<reference evidence="2 3" key="1">
    <citation type="journal article" date="2018" name="Genome Biol. Evol.">
        <title>Multiple Roots of Fruiting Body Formation in Amoebozoa.</title>
        <authorList>
            <person name="Hillmann F."/>
            <person name="Forbes G."/>
            <person name="Novohradska S."/>
            <person name="Ferling I."/>
            <person name="Riege K."/>
            <person name="Groth M."/>
            <person name="Westermann M."/>
            <person name="Marz M."/>
            <person name="Spaller T."/>
            <person name="Winckler T."/>
            <person name="Schaap P."/>
            <person name="Glockner G."/>
        </authorList>
    </citation>
    <scope>NUCLEOTIDE SEQUENCE [LARGE SCALE GENOMIC DNA]</scope>
    <source>
        <strain evidence="2 3">Jena</strain>
    </source>
</reference>
<dbReference type="STRING" id="1890364.A0A2P6NAD2"/>
<dbReference type="PANTHER" id="PTHR20923:SF1">
    <property type="entry name" value="G PATCH DOMAIN AND ANKYRIN REPEAT-CONTAINING PROTEIN 1"/>
    <property type="match status" value="1"/>
</dbReference>
<comment type="caution">
    <text evidence="2">The sequence shown here is derived from an EMBL/GenBank/DDBJ whole genome shotgun (WGS) entry which is preliminary data.</text>
</comment>
<accession>A0A2P6NAD2</accession>
<feature type="domain" description="G-patch" evidence="1">
    <location>
        <begin position="110"/>
        <end position="156"/>
    </location>
</feature>
<keyword evidence="3" id="KW-1185">Reference proteome</keyword>
<evidence type="ECO:0000259" key="1">
    <source>
        <dbReference type="PROSITE" id="PS50174"/>
    </source>
</evidence>
<gene>
    <name evidence="2" type="ORF">PROFUN_11348</name>
</gene>
<protein>
    <recommendedName>
        <fullName evidence="1">G-patch domain-containing protein</fullName>
    </recommendedName>
</protein>
<dbReference type="SMART" id="SM00443">
    <property type="entry name" value="G_patch"/>
    <property type="match status" value="1"/>
</dbReference>
<dbReference type="InterPro" id="IPR039146">
    <property type="entry name" value="GPANK1"/>
</dbReference>
<dbReference type="InParanoid" id="A0A2P6NAD2"/>
<sequence length="200" mass="23219">MDEEISFVRTQSPIIEGFKRTLFVRSEPEVPVDEDCQIIPPPKPTGEDISNFYLSLTLKLPPPLEDTSKKWICEECGESIDHNVSKEQHESAFSHRLSTHGARKQYHIQESNKGYRMLKNMSWNEEQGLGARNQGTLDPIKTQLRRDKSGLGKKDLPYRVTHFPNQVPLQKSIKKDRISQRDLEAMRKERDKIIKHAVYH</sequence>
<dbReference type="InterPro" id="IPR013087">
    <property type="entry name" value="Znf_C2H2_type"/>
</dbReference>
<dbReference type="OrthoDB" id="20707at2759"/>
<evidence type="ECO:0000313" key="2">
    <source>
        <dbReference type="EMBL" id="PRP80907.1"/>
    </source>
</evidence>
<dbReference type="EMBL" id="MDYQ01000135">
    <property type="protein sequence ID" value="PRP80907.1"/>
    <property type="molecule type" value="Genomic_DNA"/>
</dbReference>
<dbReference type="PROSITE" id="PS00028">
    <property type="entry name" value="ZINC_FINGER_C2H2_1"/>
    <property type="match status" value="1"/>
</dbReference>
<organism evidence="2 3">
    <name type="scientific">Planoprotostelium fungivorum</name>
    <dbReference type="NCBI Taxonomy" id="1890364"/>
    <lineage>
        <taxon>Eukaryota</taxon>
        <taxon>Amoebozoa</taxon>
        <taxon>Evosea</taxon>
        <taxon>Variosea</taxon>
        <taxon>Cavosteliida</taxon>
        <taxon>Cavosteliaceae</taxon>
        <taxon>Planoprotostelium</taxon>
    </lineage>
</organism>
<proteinExistence type="predicted"/>
<dbReference type="Proteomes" id="UP000241769">
    <property type="component" value="Unassembled WGS sequence"/>
</dbReference>
<dbReference type="AlphaFoldDB" id="A0A2P6NAD2"/>
<evidence type="ECO:0000313" key="3">
    <source>
        <dbReference type="Proteomes" id="UP000241769"/>
    </source>
</evidence>
<dbReference type="GO" id="GO:0003676">
    <property type="term" value="F:nucleic acid binding"/>
    <property type="evidence" value="ECO:0007669"/>
    <property type="project" value="InterPro"/>
</dbReference>
<name>A0A2P6NAD2_9EUKA</name>
<dbReference type="InterPro" id="IPR000467">
    <property type="entry name" value="G_patch_dom"/>
</dbReference>
<dbReference type="Pfam" id="PF01585">
    <property type="entry name" value="G-patch"/>
    <property type="match status" value="1"/>
</dbReference>
<dbReference type="PANTHER" id="PTHR20923">
    <property type="entry name" value="BAT4 PROTEIN-RELATED"/>
    <property type="match status" value="1"/>
</dbReference>